<dbReference type="AlphaFoldDB" id="E9HSG5"/>
<evidence type="ECO:0000259" key="5">
    <source>
        <dbReference type="PROSITE" id="PS50178"/>
    </source>
</evidence>
<accession>E9HSG5</accession>
<evidence type="ECO:0000256" key="2">
    <source>
        <dbReference type="ARBA" id="ARBA00022771"/>
    </source>
</evidence>
<feature type="domain" description="FYVE-type" evidence="5">
    <location>
        <begin position="1"/>
        <end position="53"/>
    </location>
</feature>
<dbReference type="InterPro" id="IPR011011">
    <property type="entry name" value="Znf_FYVE_PHD"/>
</dbReference>
<dbReference type="PROSITE" id="PS50178">
    <property type="entry name" value="ZF_FYVE"/>
    <property type="match status" value="1"/>
</dbReference>
<dbReference type="STRING" id="6669.E9HSG5"/>
<evidence type="ECO:0000313" key="6">
    <source>
        <dbReference type="EMBL" id="EFX65324.1"/>
    </source>
</evidence>
<proteinExistence type="predicted"/>
<dbReference type="InterPro" id="IPR013083">
    <property type="entry name" value="Znf_RING/FYVE/PHD"/>
</dbReference>
<dbReference type="SMART" id="SM01421">
    <property type="entry name" value="DUF3480"/>
    <property type="match status" value="1"/>
</dbReference>
<evidence type="ECO:0000256" key="4">
    <source>
        <dbReference type="PROSITE-ProRule" id="PRU00091"/>
    </source>
</evidence>
<dbReference type="OrthoDB" id="5872154at2759"/>
<dbReference type="Gene3D" id="3.30.40.10">
    <property type="entry name" value="Zinc/RING finger domain, C3HC4 (zinc finger)"/>
    <property type="match status" value="1"/>
</dbReference>
<dbReference type="Proteomes" id="UP000000305">
    <property type="component" value="Unassembled WGS sequence"/>
</dbReference>
<dbReference type="PANTHER" id="PTHR46319">
    <property type="entry name" value="ZINC FINGER FYVE DOMAIN-CONTAINING PROTEIN"/>
    <property type="match status" value="1"/>
</dbReference>
<dbReference type="KEGG" id="dpx:DAPPUDRAFT_219380"/>
<keyword evidence="1" id="KW-0479">Metal-binding</keyword>
<evidence type="ECO:0000256" key="3">
    <source>
        <dbReference type="ARBA" id="ARBA00022833"/>
    </source>
</evidence>
<dbReference type="Gene3D" id="3.30.1360.220">
    <property type="entry name" value="Domain of unknown function (DUF3480), N-terminal subdomain"/>
    <property type="match status" value="1"/>
</dbReference>
<dbReference type="SUPFAM" id="SSF57903">
    <property type="entry name" value="FYVE/PHD zinc finger"/>
    <property type="match status" value="1"/>
</dbReference>
<sequence>MNCSQRFTVIRRRHHCRACGRVLCNNCCSSRARLEYMESTETRVCLPCLQVLRKQLITLVPTLPPILNGPDSIEQLHQTLVDPISPPVVFAMQSSQPGADRHQLLVRVKLLQLDCCVRRKCWSFATSGMRWVAQDEIVILLEQDSVATTDESVGDELLPPADIFYHLFSIYEEAMNKHHVIINLGHTVTPGTFLGSTEHGGFLFFRTSFQCVQQLLLPTPPYLVAVLLQRWEIPWAKVFPLRLLLRLGAEFRYYPCPLFSVRKRKSVFGEVGHTIVNLLADMRNFSYSLPAVAGLVVHMEEKETNILLPKSRYQQVCKALAQSNDHVISLAASFSPQADAHLVCLQLDDGSYQTQAINIHTRPRKVTGASFLVLNGALKSSSGISGRSSIVEDGVMVQLLPDMLSNLKQALIRMENYTIQCGKIIDDQPEETVTLKWVDQEPSPVNLGVQSPIDGRSFTGISSIRVMQPRDFKGEGHRLLRWTELFVIQIEDSARSSSNRIEDNGDITRFAETLAKAASVALAAKLASLEPHTLIGLRVSLDGDSVEYQAGAGQTSLPNACVEELDSSLIPILHRESSGQGVPCIVELWFQVVHP</sequence>
<dbReference type="Gene3D" id="3.30.500.40">
    <property type="match status" value="1"/>
</dbReference>
<dbReference type="eggNOG" id="KOG1841">
    <property type="taxonomic scope" value="Eukaryota"/>
</dbReference>
<dbReference type="EMBL" id="GL732751">
    <property type="protein sequence ID" value="EFX65324.1"/>
    <property type="molecule type" value="Genomic_DNA"/>
</dbReference>
<keyword evidence="7" id="KW-1185">Reference proteome</keyword>
<dbReference type="OMA" id="THAINIH"/>
<dbReference type="HOGENOM" id="CLU_016038_0_0_1"/>
<reference evidence="6 7" key="1">
    <citation type="journal article" date="2011" name="Science">
        <title>The ecoresponsive genome of Daphnia pulex.</title>
        <authorList>
            <person name="Colbourne J.K."/>
            <person name="Pfrender M.E."/>
            <person name="Gilbert D."/>
            <person name="Thomas W.K."/>
            <person name="Tucker A."/>
            <person name="Oakley T.H."/>
            <person name="Tokishita S."/>
            <person name="Aerts A."/>
            <person name="Arnold G.J."/>
            <person name="Basu M.K."/>
            <person name="Bauer D.J."/>
            <person name="Caceres C.E."/>
            <person name="Carmel L."/>
            <person name="Casola C."/>
            <person name="Choi J.H."/>
            <person name="Detter J.C."/>
            <person name="Dong Q."/>
            <person name="Dusheyko S."/>
            <person name="Eads B.D."/>
            <person name="Frohlich T."/>
            <person name="Geiler-Samerotte K.A."/>
            <person name="Gerlach D."/>
            <person name="Hatcher P."/>
            <person name="Jogdeo S."/>
            <person name="Krijgsveld J."/>
            <person name="Kriventseva E.V."/>
            <person name="Kultz D."/>
            <person name="Laforsch C."/>
            <person name="Lindquist E."/>
            <person name="Lopez J."/>
            <person name="Manak J.R."/>
            <person name="Muller J."/>
            <person name="Pangilinan J."/>
            <person name="Patwardhan R.P."/>
            <person name="Pitluck S."/>
            <person name="Pritham E.J."/>
            <person name="Rechtsteiner A."/>
            <person name="Rho M."/>
            <person name="Rogozin I.B."/>
            <person name="Sakarya O."/>
            <person name="Salamov A."/>
            <person name="Schaack S."/>
            <person name="Shapiro H."/>
            <person name="Shiga Y."/>
            <person name="Skalitzky C."/>
            <person name="Smith Z."/>
            <person name="Souvorov A."/>
            <person name="Sung W."/>
            <person name="Tang Z."/>
            <person name="Tsuchiya D."/>
            <person name="Tu H."/>
            <person name="Vos H."/>
            <person name="Wang M."/>
            <person name="Wolf Y.I."/>
            <person name="Yamagata H."/>
            <person name="Yamada T."/>
            <person name="Ye Y."/>
            <person name="Shaw J.R."/>
            <person name="Andrews J."/>
            <person name="Crease T.J."/>
            <person name="Tang H."/>
            <person name="Lucas S.M."/>
            <person name="Robertson H.M."/>
            <person name="Bork P."/>
            <person name="Koonin E.V."/>
            <person name="Zdobnov E.M."/>
            <person name="Grigoriev I.V."/>
            <person name="Lynch M."/>
            <person name="Boore J.L."/>
        </authorList>
    </citation>
    <scope>NUCLEOTIDE SEQUENCE [LARGE SCALE GENOMIC DNA]</scope>
</reference>
<dbReference type="FunCoup" id="E9HSG5">
    <property type="interactions" value="1495"/>
</dbReference>
<dbReference type="Pfam" id="PF11979">
    <property type="entry name" value="SARA_C"/>
    <property type="match status" value="1"/>
</dbReference>
<dbReference type="InterPro" id="IPR017455">
    <property type="entry name" value="Znf_FYVE-rel"/>
</dbReference>
<dbReference type="GO" id="GO:0008270">
    <property type="term" value="F:zinc ion binding"/>
    <property type="evidence" value="ECO:0007669"/>
    <property type="project" value="UniProtKB-KW"/>
</dbReference>
<dbReference type="PANTHER" id="PTHR46319:SF3">
    <property type="entry name" value="ZINC FINGER FYVE DOMAIN-CONTAINING PROTEIN"/>
    <property type="match status" value="1"/>
</dbReference>
<dbReference type="InParanoid" id="E9HSG5"/>
<evidence type="ECO:0000256" key="1">
    <source>
        <dbReference type="ARBA" id="ARBA00022723"/>
    </source>
</evidence>
<organism evidence="6 7">
    <name type="scientific">Daphnia pulex</name>
    <name type="common">Water flea</name>
    <dbReference type="NCBI Taxonomy" id="6669"/>
    <lineage>
        <taxon>Eukaryota</taxon>
        <taxon>Metazoa</taxon>
        <taxon>Ecdysozoa</taxon>
        <taxon>Arthropoda</taxon>
        <taxon>Crustacea</taxon>
        <taxon>Branchiopoda</taxon>
        <taxon>Diplostraca</taxon>
        <taxon>Cladocera</taxon>
        <taxon>Anomopoda</taxon>
        <taxon>Daphniidae</taxon>
        <taxon>Daphnia</taxon>
    </lineage>
</organism>
<keyword evidence="2 4" id="KW-0863">Zinc-finger</keyword>
<gene>
    <name evidence="6" type="ORF">DAPPUDRAFT_219380</name>
</gene>
<dbReference type="Pfam" id="PF01363">
    <property type="entry name" value="FYVE"/>
    <property type="match status" value="1"/>
</dbReference>
<dbReference type="PhylomeDB" id="E9HSG5"/>
<protein>
    <recommendedName>
        <fullName evidence="5">FYVE-type domain-containing protein</fullName>
    </recommendedName>
</protein>
<dbReference type="SMART" id="SM00064">
    <property type="entry name" value="FYVE"/>
    <property type="match status" value="1"/>
</dbReference>
<dbReference type="InterPro" id="IPR022557">
    <property type="entry name" value="SARA-like_C"/>
</dbReference>
<dbReference type="InterPro" id="IPR000306">
    <property type="entry name" value="Znf_FYVE"/>
</dbReference>
<evidence type="ECO:0000313" key="7">
    <source>
        <dbReference type="Proteomes" id="UP000000305"/>
    </source>
</evidence>
<name>E9HSG5_DAPPU</name>
<keyword evidence="3" id="KW-0862">Zinc</keyword>